<dbReference type="EMBL" id="BARV01039864">
    <property type="protein sequence ID" value="GAI48591.1"/>
    <property type="molecule type" value="Genomic_DNA"/>
</dbReference>
<reference evidence="1" key="1">
    <citation type="journal article" date="2014" name="Front. Microbiol.">
        <title>High frequency of phylogenetically diverse reductive dehalogenase-homologous genes in deep subseafloor sedimentary metagenomes.</title>
        <authorList>
            <person name="Kawai M."/>
            <person name="Futagami T."/>
            <person name="Toyoda A."/>
            <person name="Takaki Y."/>
            <person name="Nishi S."/>
            <person name="Hori S."/>
            <person name="Arai W."/>
            <person name="Tsubouchi T."/>
            <person name="Morono Y."/>
            <person name="Uchiyama I."/>
            <person name="Ito T."/>
            <person name="Fujiyama A."/>
            <person name="Inagaki F."/>
            <person name="Takami H."/>
        </authorList>
    </citation>
    <scope>NUCLEOTIDE SEQUENCE</scope>
    <source>
        <strain evidence="1">Expedition CK06-06</strain>
    </source>
</reference>
<comment type="caution">
    <text evidence="1">The sequence shown here is derived from an EMBL/GenBank/DDBJ whole genome shotgun (WGS) entry which is preliminary data.</text>
</comment>
<organism evidence="1">
    <name type="scientific">marine sediment metagenome</name>
    <dbReference type="NCBI Taxonomy" id="412755"/>
    <lineage>
        <taxon>unclassified sequences</taxon>
        <taxon>metagenomes</taxon>
        <taxon>ecological metagenomes</taxon>
    </lineage>
</organism>
<name>X1Q1H6_9ZZZZ</name>
<gene>
    <name evidence="1" type="ORF">S06H3_60960</name>
</gene>
<evidence type="ECO:0000313" key="1">
    <source>
        <dbReference type="EMBL" id="GAI48591.1"/>
    </source>
</evidence>
<proteinExistence type="predicted"/>
<dbReference type="AlphaFoldDB" id="X1Q1H6"/>
<protein>
    <submittedName>
        <fullName evidence="1">Uncharacterized protein</fullName>
    </submittedName>
</protein>
<accession>X1Q1H6</accession>
<sequence length="87" mass="9544">MLNLDDYAKLVEGKTCPRCGEKLPPKIGHRLDPKHGFDVEGFPARLMLYVTCSKCGYVWELVELLGEVVGKLGGSEETSGEKKVYGG</sequence>